<dbReference type="EMBL" id="DVHM01000133">
    <property type="protein sequence ID" value="HIR71224.1"/>
    <property type="molecule type" value="Genomic_DNA"/>
</dbReference>
<dbReference type="AlphaFoldDB" id="A0A9D1JBN8"/>
<accession>A0A9D1JBN8</accession>
<dbReference type="Pfam" id="PF02082">
    <property type="entry name" value="Rrf2"/>
    <property type="match status" value="1"/>
</dbReference>
<comment type="caution">
    <text evidence="1">The sequence shown here is derived from an EMBL/GenBank/DDBJ whole genome shotgun (WGS) entry which is preliminary data.</text>
</comment>
<gene>
    <name evidence="1" type="ORF">IAA55_08075</name>
</gene>
<name>A0A9D1JBN8_9FIRM</name>
<dbReference type="Gene3D" id="1.10.10.10">
    <property type="entry name" value="Winged helix-like DNA-binding domain superfamily/Winged helix DNA-binding domain"/>
    <property type="match status" value="1"/>
</dbReference>
<dbReference type="GO" id="GO:0005829">
    <property type="term" value="C:cytosol"/>
    <property type="evidence" value="ECO:0007669"/>
    <property type="project" value="TreeGrafter"/>
</dbReference>
<sequence length="142" mass="15823">MRYSTKVSHAVHILAYIALHPGRVLTSDVIADSIQTNPGCVRQIMSALRKANLLSSVKGRPLPSLTRAPSAITLLDIYRAVEGNKPLLHPDTHTNPGCDVGVDIQLAVRDCFDQVQETAEQEMQNITLQQILDQYEKRHEQK</sequence>
<dbReference type="InterPro" id="IPR036390">
    <property type="entry name" value="WH_DNA-bd_sf"/>
</dbReference>
<dbReference type="PANTHER" id="PTHR33221:SF15">
    <property type="entry name" value="HTH-TYPE TRANSCRIPTIONAL REGULATOR YWGB-RELATED"/>
    <property type="match status" value="1"/>
</dbReference>
<dbReference type="SUPFAM" id="SSF46785">
    <property type="entry name" value="Winged helix' DNA-binding domain"/>
    <property type="match status" value="1"/>
</dbReference>
<dbReference type="InterPro" id="IPR000944">
    <property type="entry name" value="Tscrpt_reg_Rrf2"/>
</dbReference>
<evidence type="ECO:0000313" key="1">
    <source>
        <dbReference type="EMBL" id="HIR71224.1"/>
    </source>
</evidence>
<reference evidence="1" key="2">
    <citation type="journal article" date="2021" name="PeerJ">
        <title>Extensive microbial diversity within the chicken gut microbiome revealed by metagenomics and culture.</title>
        <authorList>
            <person name="Gilroy R."/>
            <person name="Ravi A."/>
            <person name="Getino M."/>
            <person name="Pursley I."/>
            <person name="Horton D.L."/>
            <person name="Alikhan N.F."/>
            <person name="Baker D."/>
            <person name="Gharbi K."/>
            <person name="Hall N."/>
            <person name="Watson M."/>
            <person name="Adriaenssens E.M."/>
            <person name="Foster-Nyarko E."/>
            <person name="Jarju S."/>
            <person name="Secka A."/>
            <person name="Antonio M."/>
            <person name="Oren A."/>
            <person name="Chaudhuri R.R."/>
            <person name="La Ragione R."/>
            <person name="Hildebrand F."/>
            <person name="Pallen M.J."/>
        </authorList>
    </citation>
    <scope>NUCLEOTIDE SEQUENCE</scope>
    <source>
        <strain evidence="1">ChiSjej5B23-6657</strain>
    </source>
</reference>
<dbReference type="PANTHER" id="PTHR33221">
    <property type="entry name" value="WINGED HELIX-TURN-HELIX TRANSCRIPTIONAL REGULATOR, RRF2 FAMILY"/>
    <property type="match status" value="1"/>
</dbReference>
<proteinExistence type="predicted"/>
<dbReference type="Proteomes" id="UP000823912">
    <property type="component" value="Unassembled WGS sequence"/>
</dbReference>
<evidence type="ECO:0000313" key="2">
    <source>
        <dbReference type="Proteomes" id="UP000823912"/>
    </source>
</evidence>
<organism evidence="1 2">
    <name type="scientific">Candidatus Pullilachnospira gallistercoris</name>
    <dbReference type="NCBI Taxonomy" id="2840911"/>
    <lineage>
        <taxon>Bacteria</taxon>
        <taxon>Bacillati</taxon>
        <taxon>Bacillota</taxon>
        <taxon>Clostridia</taxon>
        <taxon>Lachnospirales</taxon>
        <taxon>Lachnospiraceae</taxon>
        <taxon>Lachnospiraceae incertae sedis</taxon>
        <taxon>Candidatus Pullilachnospira</taxon>
    </lineage>
</organism>
<dbReference type="InterPro" id="IPR036388">
    <property type="entry name" value="WH-like_DNA-bd_sf"/>
</dbReference>
<reference evidence="1" key="1">
    <citation type="submission" date="2020-10" db="EMBL/GenBank/DDBJ databases">
        <authorList>
            <person name="Gilroy R."/>
        </authorList>
    </citation>
    <scope>NUCLEOTIDE SEQUENCE</scope>
    <source>
        <strain evidence="1">ChiSjej5B23-6657</strain>
    </source>
</reference>
<protein>
    <submittedName>
        <fullName evidence="1">Rrf2 family transcriptional regulator</fullName>
    </submittedName>
</protein>
<dbReference type="GO" id="GO:0003700">
    <property type="term" value="F:DNA-binding transcription factor activity"/>
    <property type="evidence" value="ECO:0007669"/>
    <property type="project" value="TreeGrafter"/>
</dbReference>
<dbReference type="PROSITE" id="PS51197">
    <property type="entry name" value="HTH_RRF2_2"/>
    <property type="match status" value="1"/>
</dbReference>